<evidence type="ECO:0000313" key="1">
    <source>
        <dbReference type="EMBL" id="OMJ12153.1"/>
    </source>
</evidence>
<evidence type="ECO:0000313" key="3">
    <source>
        <dbReference type="Proteomes" id="UP000187429"/>
    </source>
</evidence>
<comment type="caution">
    <text evidence="2">The sequence shown here is derived from an EMBL/GenBank/DDBJ whole genome shotgun (WGS) entry which is preliminary data.</text>
</comment>
<protein>
    <submittedName>
        <fullName evidence="2">Uncharacterized protein</fullName>
    </submittedName>
</protein>
<dbReference type="EMBL" id="LSSM01003376">
    <property type="protein sequence ID" value="OMJ18092.1"/>
    <property type="molecule type" value="Genomic_DNA"/>
</dbReference>
<sequence>MQNDSSSLGDIIQSNSIQIKEKILSLNNISSNEMEINKSLSDLLDNEDHFLDDFGKVGIPKVSLSKNELINSINFESYISNGDIPNKYKLGLVRELNL</sequence>
<proteinExistence type="predicted"/>
<organism evidence="2 3">
    <name type="scientific">Smittium culicis</name>
    <dbReference type="NCBI Taxonomy" id="133412"/>
    <lineage>
        <taxon>Eukaryota</taxon>
        <taxon>Fungi</taxon>
        <taxon>Fungi incertae sedis</taxon>
        <taxon>Zoopagomycota</taxon>
        <taxon>Kickxellomycotina</taxon>
        <taxon>Harpellomycetes</taxon>
        <taxon>Harpellales</taxon>
        <taxon>Legeriomycetaceae</taxon>
        <taxon>Smittium</taxon>
    </lineage>
</organism>
<name>A0A1R1XTX4_9FUNG</name>
<keyword evidence="3" id="KW-1185">Reference proteome</keyword>
<dbReference type="EMBL" id="LSSM01005698">
    <property type="protein sequence ID" value="OMJ12153.1"/>
    <property type="molecule type" value="Genomic_DNA"/>
</dbReference>
<evidence type="ECO:0000313" key="2">
    <source>
        <dbReference type="EMBL" id="OMJ18092.1"/>
    </source>
</evidence>
<reference evidence="3" key="2">
    <citation type="submission" date="2017-01" db="EMBL/GenBank/DDBJ databases">
        <authorList>
            <person name="Wang Y."/>
            <person name="White M."/>
            <person name="Kvist S."/>
            <person name="Moncalvo J.-M."/>
        </authorList>
    </citation>
    <scope>NUCLEOTIDE SEQUENCE [LARGE SCALE GENOMIC DNA]</scope>
    <source>
        <strain evidence="3">ID-206-W2</strain>
    </source>
</reference>
<accession>A0A1R1XTX4</accession>
<dbReference type="AlphaFoldDB" id="A0A1R1XTX4"/>
<dbReference type="Proteomes" id="UP000187429">
    <property type="component" value="Unassembled WGS sequence"/>
</dbReference>
<gene>
    <name evidence="2" type="ORF">AYI69_g7170</name>
    <name evidence="1" type="ORF">AYI69_g9530</name>
</gene>
<reference evidence="2" key="1">
    <citation type="submission" date="2017-01" db="EMBL/GenBank/DDBJ databases">
        <authorList>
            <person name="Mah S.A."/>
            <person name="Swanson W.J."/>
            <person name="Moy G.W."/>
            <person name="Vacquier V.D."/>
        </authorList>
    </citation>
    <scope>NUCLEOTIDE SEQUENCE [LARGE SCALE GENOMIC DNA]</scope>
    <source>
        <strain evidence="2">ID-206-W2</strain>
    </source>
</reference>